<dbReference type="AlphaFoldDB" id="A0AAP2RFX5"/>
<keyword evidence="2" id="KW-1185">Reference proteome</keyword>
<evidence type="ECO:0000313" key="1">
    <source>
        <dbReference type="EMBL" id="MCD1296362.1"/>
    </source>
</evidence>
<comment type="caution">
    <text evidence="1">The sequence shown here is derived from an EMBL/GenBank/DDBJ whole genome shotgun (WGS) entry which is preliminary data.</text>
</comment>
<sequence length="96" mass="10917">MIRDLQYQYLIILMFSLFFLRTRYYGGGVGVEVGIEVGVEVGVGDGYHVVVGEEEPTPTNHSIIIILIRRQNIPPSTCFAPYYQDIFPFTLQSILM</sequence>
<name>A0AAP2RFX5_9EURY</name>
<reference evidence="1 2" key="1">
    <citation type="submission" date="2017-11" db="EMBL/GenBank/DDBJ databases">
        <title>Isolation and Characterization of Family Methanocellaceae Species from Potential Methane Hydrate Area Offshore Southwestern Taiwan.</title>
        <authorList>
            <person name="Zhang W.-L."/>
            <person name="Chen W.-C."/>
            <person name="Lai M.-C."/>
            <person name="Chen S.-C."/>
        </authorList>
    </citation>
    <scope>NUCLEOTIDE SEQUENCE [LARGE SCALE GENOMIC DNA]</scope>
    <source>
        <strain evidence="1 2">CWC-04</strain>
    </source>
</reference>
<proteinExistence type="predicted"/>
<dbReference type="Proteomes" id="UP001320159">
    <property type="component" value="Unassembled WGS sequence"/>
</dbReference>
<accession>A0AAP2RFX5</accession>
<evidence type="ECO:0000313" key="2">
    <source>
        <dbReference type="Proteomes" id="UP001320159"/>
    </source>
</evidence>
<organism evidence="1 2">
    <name type="scientific">Methanooceanicella nereidis</name>
    <dbReference type="NCBI Taxonomy" id="2052831"/>
    <lineage>
        <taxon>Archaea</taxon>
        <taxon>Methanobacteriati</taxon>
        <taxon>Methanobacteriota</taxon>
        <taxon>Stenosarchaea group</taxon>
        <taxon>Methanomicrobia</taxon>
        <taxon>Methanocellales</taxon>
        <taxon>Methanocellaceae</taxon>
        <taxon>Methanooceanicella</taxon>
    </lineage>
</organism>
<dbReference type="EMBL" id="PGCK01000019">
    <property type="protein sequence ID" value="MCD1296362.1"/>
    <property type="molecule type" value="Genomic_DNA"/>
</dbReference>
<gene>
    <name evidence="1" type="ORF">CUJ83_15275</name>
</gene>
<protein>
    <submittedName>
        <fullName evidence="1">Uncharacterized protein</fullName>
    </submittedName>
</protein>